<dbReference type="PATRIC" id="fig|318683.6.peg.1313"/>
<dbReference type="InterPro" id="IPR052931">
    <property type="entry name" value="Prophage_regulatory_activator"/>
</dbReference>
<dbReference type="SUPFAM" id="SSF46955">
    <property type="entry name" value="Putative DNA-binding domain"/>
    <property type="match status" value="1"/>
</dbReference>
<dbReference type="Pfam" id="PF05930">
    <property type="entry name" value="Phage_AlpA"/>
    <property type="match status" value="1"/>
</dbReference>
<dbReference type="Proteomes" id="UP000075636">
    <property type="component" value="Unassembled WGS sequence"/>
</dbReference>
<dbReference type="AlphaFoldDB" id="A0A149THN9"/>
<name>A0A149THN9_9PROT</name>
<dbReference type="PANTHER" id="PTHR36154">
    <property type="entry name" value="DNA-BINDING TRANSCRIPTIONAL ACTIVATOR ALPA"/>
    <property type="match status" value="1"/>
</dbReference>
<organism evidence="1 2">
    <name type="scientific">Gluconobacter albidus</name>
    <dbReference type="NCBI Taxonomy" id="318683"/>
    <lineage>
        <taxon>Bacteria</taxon>
        <taxon>Pseudomonadati</taxon>
        <taxon>Pseudomonadota</taxon>
        <taxon>Alphaproteobacteria</taxon>
        <taxon>Acetobacterales</taxon>
        <taxon>Acetobacteraceae</taxon>
        <taxon>Gluconobacter</taxon>
    </lineage>
</organism>
<dbReference type="InterPro" id="IPR009061">
    <property type="entry name" value="DNA-bd_dom_put_sf"/>
</dbReference>
<gene>
    <name evidence="1" type="ORF">AD945_10105</name>
</gene>
<evidence type="ECO:0000313" key="1">
    <source>
        <dbReference type="EMBL" id="KXV47396.1"/>
    </source>
</evidence>
<dbReference type="EMBL" id="LHZR01000109">
    <property type="protein sequence ID" value="KXV47396.1"/>
    <property type="molecule type" value="Genomic_DNA"/>
</dbReference>
<dbReference type="RefSeq" id="WP_062108534.1">
    <property type="nucleotide sequence ID" value="NZ_LHZR01000109.1"/>
</dbReference>
<dbReference type="OrthoDB" id="9801242at2"/>
<proteinExistence type="predicted"/>
<accession>A0A149THN9</accession>
<sequence>MSAGGKTTVTSDQLLTIKEVQKRVTWSRATIYRHMSAGTFPHPKRLSSGSVRWEQNTIERWIEVGAEGWANQGQGSN</sequence>
<evidence type="ECO:0000313" key="2">
    <source>
        <dbReference type="Proteomes" id="UP000075636"/>
    </source>
</evidence>
<reference evidence="1 2" key="1">
    <citation type="submission" date="2015-06" db="EMBL/GenBank/DDBJ databases">
        <title>Improved classification and identification of acetic acid bacteria using matrix-assisted laser desorption/ionization time-of-flight mass spectrometry; Gluconobacter nephelii and Gluconobacter uchimurae are later heterotypic synonyms of Gluconobacter japonicus and Gluconobacter oxydans, respectively.</title>
        <authorList>
            <person name="Li L."/>
            <person name="Cleenwerck I."/>
            <person name="De Vuyst L."/>
            <person name="Vandamme P."/>
        </authorList>
    </citation>
    <scope>NUCLEOTIDE SEQUENCE [LARGE SCALE GENOMIC DNA]</scope>
    <source>
        <strain evidence="1 2">LMG 1768</strain>
    </source>
</reference>
<comment type="caution">
    <text evidence="1">The sequence shown here is derived from an EMBL/GenBank/DDBJ whole genome shotgun (WGS) entry which is preliminary data.</text>
</comment>
<dbReference type="Gene3D" id="1.10.238.160">
    <property type="match status" value="1"/>
</dbReference>
<dbReference type="PANTHER" id="PTHR36154:SF1">
    <property type="entry name" value="DNA-BINDING TRANSCRIPTIONAL ACTIVATOR ALPA"/>
    <property type="match status" value="1"/>
</dbReference>
<dbReference type="InterPro" id="IPR010260">
    <property type="entry name" value="AlpA"/>
</dbReference>
<protein>
    <submittedName>
        <fullName evidence="1">AlpA family transcriptional regulator</fullName>
    </submittedName>
</protein>